<feature type="modified residue" description="N6-(pyridoxal phosphate)lysine" evidence="3">
    <location>
        <position position="182"/>
    </location>
</feature>
<comment type="similarity">
    <text evidence="1 4">Belongs to the DegT/DnrJ/EryC1 family.</text>
</comment>
<dbReference type="PIRSF" id="PIRSF000390">
    <property type="entry name" value="PLP_StrS"/>
    <property type="match status" value="1"/>
</dbReference>
<dbReference type="PANTHER" id="PTHR30244">
    <property type="entry name" value="TRANSAMINASE"/>
    <property type="match status" value="1"/>
</dbReference>
<evidence type="ECO:0000256" key="4">
    <source>
        <dbReference type="RuleBase" id="RU004508"/>
    </source>
</evidence>
<name>A0A5C6S100_9FLAO</name>
<dbReference type="InterPro" id="IPR015424">
    <property type="entry name" value="PyrdxlP-dep_Trfase"/>
</dbReference>
<evidence type="ECO:0000256" key="1">
    <source>
        <dbReference type="ARBA" id="ARBA00037999"/>
    </source>
</evidence>
<dbReference type="PANTHER" id="PTHR30244:SF34">
    <property type="entry name" value="DTDP-4-AMINO-4,6-DIDEOXYGALACTOSE TRANSAMINASE"/>
    <property type="match status" value="1"/>
</dbReference>
<keyword evidence="5" id="KW-0808">Transferase</keyword>
<dbReference type="Gene3D" id="3.40.640.10">
    <property type="entry name" value="Type I PLP-dependent aspartate aminotransferase-like (Major domain)"/>
    <property type="match status" value="1"/>
</dbReference>
<dbReference type="InterPro" id="IPR015422">
    <property type="entry name" value="PyrdxlP-dep_Trfase_small"/>
</dbReference>
<keyword evidence="3 4" id="KW-0663">Pyridoxal phosphate</keyword>
<gene>
    <name evidence="5" type="primary">rffA</name>
    <name evidence="5" type="synonym">fcnA</name>
    <name evidence="5" type="synonym">wecE</name>
    <name evidence="5" type="ORF">FRY74_03595</name>
</gene>
<feature type="active site" description="Proton acceptor" evidence="2">
    <location>
        <position position="182"/>
    </location>
</feature>
<dbReference type="Gene3D" id="3.90.1150.10">
    <property type="entry name" value="Aspartate Aminotransferase, domain 1"/>
    <property type="match status" value="1"/>
</dbReference>
<dbReference type="AlphaFoldDB" id="A0A5C6S100"/>
<keyword evidence="5" id="KW-0032">Aminotransferase</keyword>
<dbReference type="OrthoDB" id="9810913at2"/>
<evidence type="ECO:0000313" key="6">
    <source>
        <dbReference type="Proteomes" id="UP000321721"/>
    </source>
</evidence>
<dbReference type="SUPFAM" id="SSF53383">
    <property type="entry name" value="PLP-dependent transferases"/>
    <property type="match status" value="1"/>
</dbReference>
<dbReference type="Pfam" id="PF01041">
    <property type="entry name" value="DegT_DnrJ_EryC1"/>
    <property type="match status" value="1"/>
</dbReference>
<dbReference type="GO" id="GO:0019180">
    <property type="term" value="F:dTDP-4-amino-4,6-dideoxygalactose transaminase activity"/>
    <property type="evidence" value="ECO:0007669"/>
    <property type="project" value="UniProtKB-EC"/>
</dbReference>
<protein>
    <submittedName>
        <fullName evidence="5">dTDP-4-amino-4,6-dideoxygalactose transaminase</fullName>
        <ecNumber evidence="5">2.6.1.59</ecNumber>
    </submittedName>
</protein>
<accession>A0A5C6S100</accession>
<evidence type="ECO:0000313" key="5">
    <source>
        <dbReference type="EMBL" id="TXB67282.1"/>
    </source>
</evidence>
<dbReference type="InterPro" id="IPR015421">
    <property type="entry name" value="PyrdxlP-dep_Trfase_major"/>
</dbReference>
<sequence length="375" mass="42533">MKIPFNIPYISGNEVNYINDVIKMQSYSSTGKYNKLCEEELTTLTKCDCVRLTGSATAALEITALAIDVKPGDEVILPSFTYVTTASAFVLRGAKLVFVDINPNTMCMDESLLEKAISSKTKAIVLVHYSGFTSNINKVVQLCQEKNIYLIEDAAQSIDAYYENQHLGTFGDFGCISFHDTKNIQCGEGGALLINNKALLEKVDLILEKGTNRKDFLLGNEGTYTWKDLGSSFGLSEISAAFLLAQLKEIKKVTTKRKELYNLYQEKLKPLKDINKIDFLLHQNKHNAHIFFIKVKDKVERNKLIDYLASKGIAAYFHYLPLHLSDMGKDYQFVNSEFDYTLIESERLVRLPLFYNLSIQQLNYIVDCIDQFYLS</sequence>
<dbReference type="Proteomes" id="UP000321721">
    <property type="component" value="Unassembled WGS sequence"/>
</dbReference>
<dbReference type="GO" id="GO:0000271">
    <property type="term" value="P:polysaccharide biosynthetic process"/>
    <property type="evidence" value="ECO:0007669"/>
    <property type="project" value="TreeGrafter"/>
</dbReference>
<dbReference type="GO" id="GO:0030170">
    <property type="term" value="F:pyridoxal phosphate binding"/>
    <property type="evidence" value="ECO:0007669"/>
    <property type="project" value="TreeGrafter"/>
</dbReference>
<dbReference type="EC" id="2.6.1.59" evidence="5"/>
<dbReference type="CDD" id="cd00616">
    <property type="entry name" value="AHBA_syn"/>
    <property type="match status" value="1"/>
</dbReference>
<comment type="caution">
    <text evidence="5">The sequence shown here is derived from an EMBL/GenBank/DDBJ whole genome shotgun (WGS) entry which is preliminary data.</text>
</comment>
<dbReference type="RefSeq" id="WP_147098679.1">
    <property type="nucleotide sequence ID" value="NZ_VOOS01000001.1"/>
</dbReference>
<proteinExistence type="inferred from homology"/>
<dbReference type="InterPro" id="IPR000653">
    <property type="entry name" value="DegT/StrS_aminotransferase"/>
</dbReference>
<keyword evidence="6" id="KW-1185">Reference proteome</keyword>
<organism evidence="5 6">
    <name type="scientific">Vicingus serpentipes</name>
    <dbReference type="NCBI Taxonomy" id="1926625"/>
    <lineage>
        <taxon>Bacteria</taxon>
        <taxon>Pseudomonadati</taxon>
        <taxon>Bacteroidota</taxon>
        <taxon>Flavobacteriia</taxon>
        <taxon>Flavobacteriales</taxon>
        <taxon>Vicingaceae</taxon>
        <taxon>Vicingus</taxon>
    </lineage>
</organism>
<dbReference type="EMBL" id="VOOS01000001">
    <property type="protein sequence ID" value="TXB67282.1"/>
    <property type="molecule type" value="Genomic_DNA"/>
</dbReference>
<reference evidence="5 6" key="1">
    <citation type="submission" date="2019-08" db="EMBL/GenBank/DDBJ databases">
        <title>Genome of Vicingus serpentipes NCIMB 15042.</title>
        <authorList>
            <person name="Bowman J.P."/>
        </authorList>
    </citation>
    <scope>NUCLEOTIDE SEQUENCE [LARGE SCALE GENOMIC DNA]</scope>
    <source>
        <strain evidence="5 6">NCIMB 15042</strain>
    </source>
</reference>
<evidence type="ECO:0000256" key="2">
    <source>
        <dbReference type="PIRSR" id="PIRSR000390-1"/>
    </source>
</evidence>
<dbReference type="NCBIfam" id="NF008687">
    <property type="entry name" value="PRK11706.1"/>
    <property type="match status" value="1"/>
</dbReference>
<evidence type="ECO:0000256" key="3">
    <source>
        <dbReference type="PIRSR" id="PIRSR000390-2"/>
    </source>
</evidence>